<evidence type="ECO:0000256" key="3">
    <source>
        <dbReference type="ARBA" id="ARBA00022553"/>
    </source>
</evidence>
<dbReference type="InterPro" id="IPR004358">
    <property type="entry name" value="Sig_transdc_His_kin-like_C"/>
</dbReference>
<keyword evidence="7" id="KW-0067">ATP-binding</keyword>
<feature type="transmembrane region" description="Helical" evidence="9">
    <location>
        <begin position="78"/>
        <end position="99"/>
    </location>
</feature>
<dbReference type="PROSITE" id="PS50109">
    <property type="entry name" value="HIS_KIN"/>
    <property type="match status" value="1"/>
</dbReference>
<comment type="catalytic activity">
    <reaction evidence="1">
        <text>ATP + protein L-histidine = ADP + protein N-phospho-L-histidine.</text>
        <dbReference type="EC" id="2.7.13.3"/>
    </reaction>
</comment>
<dbReference type="SUPFAM" id="SSF47384">
    <property type="entry name" value="Homodimeric domain of signal transducing histidine kinase"/>
    <property type="match status" value="1"/>
</dbReference>
<dbReference type="InterPro" id="IPR036890">
    <property type="entry name" value="HATPase_C_sf"/>
</dbReference>
<dbReference type="SMART" id="SM00387">
    <property type="entry name" value="HATPase_c"/>
    <property type="match status" value="1"/>
</dbReference>
<gene>
    <name evidence="11" type="primary">cqsS</name>
    <name evidence="11" type="ORF">LMG18101_05018</name>
</gene>
<dbReference type="Pfam" id="PF00512">
    <property type="entry name" value="HisKA"/>
    <property type="match status" value="1"/>
</dbReference>
<dbReference type="CDD" id="cd00082">
    <property type="entry name" value="HisKA"/>
    <property type="match status" value="1"/>
</dbReference>
<keyword evidence="6 11" id="KW-0418">Kinase</keyword>
<dbReference type="Proteomes" id="UP001189757">
    <property type="component" value="Unassembled WGS sequence"/>
</dbReference>
<evidence type="ECO:0000256" key="2">
    <source>
        <dbReference type="ARBA" id="ARBA00012438"/>
    </source>
</evidence>
<evidence type="ECO:0000256" key="4">
    <source>
        <dbReference type="ARBA" id="ARBA00022679"/>
    </source>
</evidence>
<dbReference type="SUPFAM" id="SSF55874">
    <property type="entry name" value="ATPase domain of HSP90 chaperone/DNA topoisomerase II/histidine kinase"/>
    <property type="match status" value="1"/>
</dbReference>
<reference evidence="11 12" key="1">
    <citation type="submission" date="2023-07" db="EMBL/GenBank/DDBJ databases">
        <authorList>
            <person name="Peeters C."/>
        </authorList>
    </citation>
    <scope>NUCLEOTIDE SEQUENCE [LARGE SCALE GENOMIC DNA]</scope>
    <source>
        <strain evidence="11 12">LMG 18101</strain>
    </source>
</reference>
<accession>A0ABM9KD70</accession>
<comment type="caution">
    <text evidence="11">The sequence shown here is derived from an EMBL/GenBank/DDBJ whole genome shotgun (WGS) entry which is preliminary data.</text>
</comment>
<dbReference type="PANTHER" id="PTHR43065">
    <property type="entry name" value="SENSOR HISTIDINE KINASE"/>
    <property type="match status" value="1"/>
</dbReference>
<dbReference type="EMBL" id="CATZLL010000023">
    <property type="protein sequence ID" value="CAJ0822465.1"/>
    <property type="molecule type" value="Genomic_DNA"/>
</dbReference>
<dbReference type="InterPro" id="IPR003661">
    <property type="entry name" value="HisK_dim/P_dom"/>
</dbReference>
<dbReference type="EC" id="2.7.13.3" evidence="2"/>
<evidence type="ECO:0000256" key="5">
    <source>
        <dbReference type="ARBA" id="ARBA00022741"/>
    </source>
</evidence>
<keyword evidence="3" id="KW-0597">Phosphoprotein</keyword>
<keyword evidence="8" id="KW-0902">Two-component regulatory system</keyword>
<name>A0ABM9KD70_9RALS</name>
<sequence length="411" mass="45662">MQLEKSLVHGTLLDDESAARLQRIRLFGVMGVVGHPLYFWIWTHVFPQPYENGWLRLACALLFIPLLFPGPLSKRKWFPVYALFVITAGIPFAFTFFYLKNAGSMVWTESVLIAVMILFHFGVTFALISMVSGGIAAIALFGLTTGTGEVFPWHTLPVQLPIFAFLIAMLVITKLDRKILAEQKRQGMELALGTVAHELRTPLASLALTAQGIQNRLPSLAEVSYPDLPILQQAVERMRTDVVRANNSIELLVANSKAPQTVSINWFDPHEAICSAIAAFPFEAGTRELVSIAPSIGVRVLGNASLFEHIITNLTKNALEAIQRVGKGDLHISYEKPPRAVEIVVRDTGSGISSTVLKRMFEPFFSYPAHRGTGIGLMFCRKVLRGWGASISCKSVEHEYTEFRIRFPNPR</sequence>
<keyword evidence="12" id="KW-1185">Reference proteome</keyword>
<dbReference type="GO" id="GO:0004673">
    <property type="term" value="F:protein histidine kinase activity"/>
    <property type="evidence" value="ECO:0007669"/>
    <property type="project" value="UniProtKB-EC"/>
</dbReference>
<evidence type="ECO:0000256" key="8">
    <source>
        <dbReference type="ARBA" id="ARBA00023012"/>
    </source>
</evidence>
<protein>
    <recommendedName>
        <fullName evidence="2">histidine kinase</fullName>
        <ecNumber evidence="2">2.7.13.3</ecNumber>
    </recommendedName>
</protein>
<feature type="transmembrane region" description="Helical" evidence="9">
    <location>
        <begin position="24"/>
        <end position="42"/>
    </location>
</feature>
<dbReference type="PANTHER" id="PTHR43065:SF10">
    <property type="entry name" value="PEROXIDE STRESS-ACTIVATED HISTIDINE KINASE MAK3"/>
    <property type="match status" value="1"/>
</dbReference>
<evidence type="ECO:0000256" key="7">
    <source>
        <dbReference type="ARBA" id="ARBA00022840"/>
    </source>
</evidence>
<feature type="transmembrane region" description="Helical" evidence="9">
    <location>
        <begin position="156"/>
        <end position="175"/>
    </location>
</feature>
<dbReference type="SMART" id="SM00388">
    <property type="entry name" value="HisKA"/>
    <property type="match status" value="1"/>
</dbReference>
<evidence type="ECO:0000256" key="6">
    <source>
        <dbReference type="ARBA" id="ARBA00022777"/>
    </source>
</evidence>
<dbReference type="PRINTS" id="PR00344">
    <property type="entry name" value="BCTRLSENSOR"/>
</dbReference>
<keyword evidence="5" id="KW-0547">Nucleotide-binding</keyword>
<organism evidence="11 12">
    <name type="scientific">Ralstonia flaminis</name>
    <dbReference type="NCBI Taxonomy" id="3058597"/>
    <lineage>
        <taxon>Bacteria</taxon>
        <taxon>Pseudomonadati</taxon>
        <taxon>Pseudomonadota</taxon>
        <taxon>Betaproteobacteria</taxon>
        <taxon>Burkholderiales</taxon>
        <taxon>Burkholderiaceae</taxon>
        <taxon>Ralstonia</taxon>
    </lineage>
</organism>
<evidence type="ECO:0000256" key="9">
    <source>
        <dbReference type="SAM" id="Phobius"/>
    </source>
</evidence>
<dbReference type="InterPro" id="IPR003594">
    <property type="entry name" value="HATPase_dom"/>
</dbReference>
<feature type="transmembrane region" description="Helical" evidence="9">
    <location>
        <begin position="54"/>
        <end position="72"/>
    </location>
</feature>
<feature type="transmembrane region" description="Helical" evidence="9">
    <location>
        <begin position="111"/>
        <end position="144"/>
    </location>
</feature>
<keyword evidence="4 11" id="KW-0808">Transferase</keyword>
<dbReference type="InterPro" id="IPR036097">
    <property type="entry name" value="HisK_dim/P_sf"/>
</dbReference>
<keyword evidence="9" id="KW-0472">Membrane</keyword>
<feature type="domain" description="Histidine kinase" evidence="10">
    <location>
        <begin position="194"/>
        <end position="411"/>
    </location>
</feature>
<evidence type="ECO:0000313" key="11">
    <source>
        <dbReference type="EMBL" id="CAJ0822465.1"/>
    </source>
</evidence>
<keyword evidence="9" id="KW-1133">Transmembrane helix</keyword>
<dbReference type="Pfam" id="PF02518">
    <property type="entry name" value="HATPase_c"/>
    <property type="match status" value="1"/>
</dbReference>
<dbReference type="Gene3D" id="3.30.565.10">
    <property type="entry name" value="Histidine kinase-like ATPase, C-terminal domain"/>
    <property type="match status" value="1"/>
</dbReference>
<keyword evidence="9" id="KW-0812">Transmembrane</keyword>
<evidence type="ECO:0000256" key="1">
    <source>
        <dbReference type="ARBA" id="ARBA00000085"/>
    </source>
</evidence>
<evidence type="ECO:0000313" key="12">
    <source>
        <dbReference type="Proteomes" id="UP001189757"/>
    </source>
</evidence>
<dbReference type="InterPro" id="IPR005467">
    <property type="entry name" value="His_kinase_dom"/>
</dbReference>
<proteinExistence type="predicted"/>
<dbReference type="Gene3D" id="1.10.287.130">
    <property type="match status" value="1"/>
</dbReference>
<evidence type="ECO:0000259" key="10">
    <source>
        <dbReference type="PROSITE" id="PS50109"/>
    </source>
</evidence>